<evidence type="ECO:0000313" key="7">
    <source>
        <dbReference type="Ensembl" id="ENSNMLP00000017551.1"/>
    </source>
</evidence>
<keyword evidence="5" id="KW-0505">Motor protein</keyword>
<dbReference type="InterPro" id="IPR036961">
    <property type="entry name" value="Kinesin_motor_dom_sf"/>
</dbReference>
<evidence type="ECO:0000256" key="5">
    <source>
        <dbReference type="PROSITE-ProRule" id="PRU00283"/>
    </source>
</evidence>
<evidence type="ECO:0000256" key="4">
    <source>
        <dbReference type="ARBA" id="ARBA00023212"/>
    </source>
</evidence>
<dbReference type="Pfam" id="PF00225">
    <property type="entry name" value="Kinesin"/>
    <property type="match status" value="1"/>
</dbReference>
<dbReference type="PANTHER" id="PTHR47969">
    <property type="entry name" value="CHROMOSOME-ASSOCIATED KINESIN KIF4A-RELATED"/>
    <property type="match status" value="1"/>
</dbReference>
<dbReference type="GO" id="GO:0051231">
    <property type="term" value="P:spindle elongation"/>
    <property type="evidence" value="ECO:0007669"/>
    <property type="project" value="TreeGrafter"/>
</dbReference>
<sequence length="174" mass="19689">MRITSEVAVRIRPLLAKEVLHRHQVCVRVVPGSSQVMLGSDRLFSFEHAFGPESSQDQVYEACVRPLLDTLLEGYNATVFCYGQTGSGKTYTLEGGSLGTIYRKITKVFIVHISYLELYKEELRDLLELPTVHKPLHIREDNKGNTGKHNVSFQLMVQQCVIRVVTLLSLMIKV</sequence>
<evidence type="ECO:0000256" key="1">
    <source>
        <dbReference type="ARBA" id="ARBA00004245"/>
    </source>
</evidence>
<dbReference type="GO" id="GO:0008017">
    <property type="term" value="F:microtubule binding"/>
    <property type="evidence" value="ECO:0007669"/>
    <property type="project" value="InterPro"/>
</dbReference>
<feature type="domain" description="Kinesin motor" evidence="6">
    <location>
        <begin position="4"/>
        <end position="174"/>
    </location>
</feature>
<keyword evidence="3 5" id="KW-0067">ATP-binding</keyword>
<dbReference type="SMART" id="SM00129">
    <property type="entry name" value="KISc"/>
    <property type="match status" value="1"/>
</dbReference>
<evidence type="ECO:0000313" key="8">
    <source>
        <dbReference type="Proteomes" id="UP000694523"/>
    </source>
</evidence>
<evidence type="ECO:0000256" key="3">
    <source>
        <dbReference type="ARBA" id="ARBA00022840"/>
    </source>
</evidence>
<dbReference type="PANTHER" id="PTHR47969:SF25">
    <property type="entry name" value="KINESIN MOTOR DOMAIN-CONTAINING PROTEIN"/>
    <property type="match status" value="1"/>
</dbReference>
<dbReference type="InterPro" id="IPR027417">
    <property type="entry name" value="P-loop_NTPase"/>
</dbReference>
<keyword evidence="4" id="KW-0206">Cytoskeleton</keyword>
<reference evidence="7" key="1">
    <citation type="submission" date="2025-08" db="UniProtKB">
        <authorList>
            <consortium name="Ensembl"/>
        </authorList>
    </citation>
    <scope>IDENTIFICATION</scope>
</reference>
<dbReference type="Gene3D" id="3.40.850.10">
    <property type="entry name" value="Kinesin motor domain"/>
    <property type="match status" value="1"/>
</dbReference>
<dbReference type="InterPro" id="IPR001752">
    <property type="entry name" value="Kinesin_motor_dom"/>
</dbReference>
<dbReference type="GO" id="GO:0007018">
    <property type="term" value="P:microtubule-based movement"/>
    <property type="evidence" value="ECO:0007669"/>
    <property type="project" value="InterPro"/>
</dbReference>
<dbReference type="Ensembl" id="ENSNMLT00000019743.1">
    <property type="protein sequence ID" value="ENSNMLP00000017551.1"/>
    <property type="gene ID" value="ENSNMLG00000011599.1"/>
</dbReference>
<accession>A0A8C6T9L7</accession>
<comment type="subcellular location">
    <subcellularLocation>
        <location evidence="1">Cytoplasm</location>
        <location evidence="1">Cytoskeleton</location>
    </subcellularLocation>
</comment>
<evidence type="ECO:0000259" key="6">
    <source>
        <dbReference type="PROSITE" id="PS50067"/>
    </source>
</evidence>
<name>A0A8C6T9L7_9GOBI</name>
<dbReference type="PROSITE" id="PS50067">
    <property type="entry name" value="KINESIN_MOTOR_2"/>
    <property type="match status" value="1"/>
</dbReference>
<dbReference type="GO" id="GO:0003777">
    <property type="term" value="F:microtubule motor activity"/>
    <property type="evidence" value="ECO:0007669"/>
    <property type="project" value="InterPro"/>
</dbReference>
<comment type="similarity">
    <text evidence="5">Belongs to the TRAFAC class myosin-kinesin ATPase superfamily. Kinesin family.</text>
</comment>
<dbReference type="GO" id="GO:0005875">
    <property type="term" value="C:microtubule associated complex"/>
    <property type="evidence" value="ECO:0007669"/>
    <property type="project" value="TreeGrafter"/>
</dbReference>
<dbReference type="GO" id="GO:0005524">
    <property type="term" value="F:ATP binding"/>
    <property type="evidence" value="ECO:0007669"/>
    <property type="project" value="UniProtKB-UniRule"/>
</dbReference>
<organism evidence="7 8">
    <name type="scientific">Neogobius melanostomus</name>
    <name type="common">round goby</name>
    <dbReference type="NCBI Taxonomy" id="47308"/>
    <lineage>
        <taxon>Eukaryota</taxon>
        <taxon>Metazoa</taxon>
        <taxon>Chordata</taxon>
        <taxon>Craniata</taxon>
        <taxon>Vertebrata</taxon>
        <taxon>Euteleostomi</taxon>
        <taxon>Actinopterygii</taxon>
        <taxon>Neopterygii</taxon>
        <taxon>Teleostei</taxon>
        <taxon>Neoteleostei</taxon>
        <taxon>Acanthomorphata</taxon>
        <taxon>Gobiaria</taxon>
        <taxon>Gobiiformes</taxon>
        <taxon>Gobioidei</taxon>
        <taxon>Gobiidae</taxon>
        <taxon>Benthophilinae</taxon>
        <taxon>Neogobiini</taxon>
        <taxon>Neogobius</taxon>
    </lineage>
</organism>
<dbReference type="InterPro" id="IPR027640">
    <property type="entry name" value="Kinesin-like_fam"/>
</dbReference>
<keyword evidence="2 5" id="KW-0547">Nucleotide-binding</keyword>
<dbReference type="AlphaFoldDB" id="A0A8C6T9L7"/>
<keyword evidence="4" id="KW-0963">Cytoplasm</keyword>
<proteinExistence type="inferred from homology"/>
<keyword evidence="8" id="KW-1185">Reference proteome</keyword>
<feature type="binding site" evidence="5">
    <location>
        <begin position="83"/>
        <end position="90"/>
    </location>
    <ligand>
        <name>ATP</name>
        <dbReference type="ChEBI" id="CHEBI:30616"/>
    </ligand>
</feature>
<reference evidence="7" key="2">
    <citation type="submission" date="2025-09" db="UniProtKB">
        <authorList>
            <consortium name="Ensembl"/>
        </authorList>
    </citation>
    <scope>IDENTIFICATION</scope>
</reference>
<dbReference type="SUPFAM" id="SSF52540">
    <property type="entry name" value="P-loop containing nucleoside triphosphate hydrolases"/>
    <property type="match status" value="1"/>
</dbReference>
<evidence type="ECO:0000256" key="2">
    <source>
        <dbReference type="ARBA" id="ARBA00022741"/>
    </source>
</evidence>
<protein>
    <recommendedName>
        <fullName evidence="6">Kinesin motor domain-containing protein</fullName>
    </recommendedName>
</protein>
<dbReference type="Proteomes" id="UP000694523">
    <property type="component" value="Unplaced"/>
</dbReference>
<dbReference type="GO" id="GO:0007052">
    <property type="term" value="P:mitotic spindle organization"/>
    <property type="evidence" value="ECO:0007669"/>
    <property type="project" value="TreeGrafter"/>
</dbReference>